<sequence length="56" mass="6086">MPGSVPGVGFTNLFEFRSDTSNLEQAIRPSAAGVFAHRLKVRIDMLESPTAQGPRK</sequence>
<dbReference type="EMBL" id="CANL01000045">
    <property type="protein sequence ID" value="CCM64907.1"/>
    <property type="molecule type" value="Genomic_DNA"/>
</dbReference>
<dbReference type="AlphaFoldDB" id="R4Z6X8"/>
<dbReference type="HOGENOM" id="CLU_3005589_0_0_11"/>
<reference evidence="1 2" key="1">
    <citation type="journal article" date="2013" name="ISME J.">
        <title>Metabolic model for the filamentous 'Candidatus Microthrix parvicella' based on genomic and metagenomic analyses.</title>
        <authorList>
            <person name="Jon McIlroy S."/>
            <person name="Kristiansen R."/>
            <person name="Albertsen M."/>
            <person name="Michael Karst S."/>
            <person name="Rossetti S."/>
            <person name="Lund Nielsen J."/>
            <person name="Tandoi V."/>
            <person name="James Seviour R."/>
            <person name="Nielsen P.H."/>
        </authorList>
    </citation>
    <scope>NUCLEOTIDE SEQUENCE [LARGE SCALE GENOMIC DNA]</scope>
    <source>
        <strain evidence="1 2">RN1</strain>
    </source>
</reference>
<proteinExistence type="predicted"/>
<accession>R4Z6X8</accession>
<name>R4Z6X8_9ACTN</name>
<evidence type="ECO:0000313" key="2">
    <source>
        <dbReference type="Proteomes" id="UP000018291"/>
    </source>
</evidence>
<dbReference type="STRING" id="1229780.BN381_50049"/>
<keyword evidence="2" id="KW-1185">Reference proteome</keyword>
<organism evidence="1 2">
    <name type="scientific">Candidatus Neomicrothrix parvicella RN1</name>
    <dbReference type="NCBI Taxonomy" id="1229780"/>
    <lineage>
        <taxon>Bacteria</taxon>
        <taxon>Bacillati</taxon>
        <taxon>Actinomycetota</taxon>
        <taxon>Acidimicrobiia</taxon>
        <taxon>Acidimicrobiales</taxon>
        <taxon>Microthrixaceae</taxon>
        <taxon>Candidatus Neomicrothrix</taxon>
    </lineage>
</organism>
<dbReference type="Proteomes" id="UP000018291">
    <property type="component" value="Unassembled WGS sequence"/>
</dbReference>
<evidence type="ECO:0000313" key="1">
    <source>
        <dbReference type="EMBL" id="CCM64907.1"/>
    </source>
</evidence>
<gene>
    <name evidence="1" type="ORF">BN381_50049</name>
</gene>
<protein>
    <submittedName>
        <fullName evidence="1">Uncharacterized protein</fullName>
    </submittedName>
</protein>
<comment type="caution">
    <text evidence="1">The sequence shown here is derived from an EMBL/GenBank/DDBJ whole genome shotgun (WGS) entry which is preliminary data.</text>
</comment>